<keyword evidence="2" id="KW-1133">Transmembrane helix</keyword>
<organism evidence="3 4">
    <name type="scientific">Gordonia lacunae</name>
    <dbReference type="NCBI Taxonomy" id="417102"/>
    <lineage>
        <taxon>Bacteria</taxon>
        <taxon>Bacillati</taxon>
        <taxon>Actinomycetota</taxon>
        <taxon>Actinomycetes</taxon>
        <taxon>Mycobacteriales</taxon>
        <taxon>Gordoniaceae</taxon>
        <taxon>Gordonia</taxon>
    </lineage>
</organism>
<evidence type="ECO:0000256" key="1">
    <source>
        <dbReference type="SAM" id="MobiDB-lite"/>
    </source>
</evidence>
<evidence type="ECO:0008006" key="5">
    <source>
        <dbReference type="Google" id="ProtNLM"/>
    </source>
</evidence>
<dbReference type="Proteomes" id="UP000194632">
    <property type="component" value="Unassembled WGS sequence"/>
</dbReference>
<feature type="transmembrane region" description="Helical" evidence="2">
    <location>
        <begin position="144"/>
        <end position="167"/>
    </location>
</feature>
<feature type="region of interest" description="Disordered" evidence="1">
    <location>
        <begin position="1"/>
        <end position="137"/>
    </location>
</feature>
<comment type="caution">
    <text evidence="3">The sequence shown here is derived from an EMBL/GenBank/DDBJ whole genome shotgun (WGS) entry which is preliminary data.</text>
</comment>
<gene>
    <name evidence="3" type="ORF">CA982_02645</name>
</gene>
<proteinExistence type="predicted"/>
<keyword evidence="4" id="KW-1185">Reference proteome</keyword>
<feature type="compositionally biased region" description="Basic and acidic residues" evidence="1">
    <location>
        <begin position="23"/>
        <end position="32"/>
    </location>
</feature>
<dbReference type="STRING" id="417102.CA982_02645"/>
<evidence type="ECO:0000313" key="4">
    <source>
        <dbReference type="Proteomes" id="UP000194632"/>
    </source>
</evidence>
<dbReference type="RefSeq" id="WP_086533790.1">
    <property type="nucleotide sequence ID" value="NZ_NGFO01000002.1"/>
</dbReference>
<reference evidence="3 4" key="1">
    <citation type="submission" date="2017-05" db="EMBL/GenBank/DDBJ databases">
        <title>Biotechnological potential of actinobacteria isolated from South African environments.</title>
        <authorList>
            <person name="Le Roes-Hill M."/>
            <person name="Prins A."/>
            <person name="Durrell K.A."/>
        </authorList>
    </citation>
    <scope>NUCLEOTIDE SEQUENCE [LARGE SCALE GENOMIC DNA]</scope>
    <source>
        <strain evidence="3">BS2</strain>
    </source>
</reference>
<keyword evidence="2" id="KW-0812">Transmembrane</keyword>
<dbReference type="OrthoDB" id="4201904at2"/>
<name>A0A243QFW2_9ACTN</name>
<dbReference type="AlphaFoldDB" id="A0A243QFW2"/>
<feature type="compositionally biased region" description="Polar residues" evidence="1">
    <location>
        <begin position="1"/>
        <end position="14"/>
    </location>
</feature>
<evidence type="ECO:0000256" key="2">
    <source>
        <dbReference type="SAM" id="Phobius"/>
    </source>
</evidence>
<dbReference type="EMBL" id="NGFO01000002">
    <property type="protein sequence ID" value="OUC80648.1"/>
    <property type="molecule type" value="Genomic_DNA"/>
</dbReference>
<evidence type="ECO:0000313" key="3">
    <source>
        <dbReference type="EMBL" id="OUC80648.1"/>
    </source>
</evidence>
<protein>
    <recommendedName>
        <fullName evidence="5">DUF2993 domain-containing protein</fullName>
    </recommendedName>
</protein>
<keyword evidence="2" id="KW-0472">Membrane</keyword>
<sequence length="394" mass="39940">MSDSNTPRPDSSSGDPADETGEIDPHAGDPTRSDPATGEPAPTGPGGEWKPVPGAGHSEPPATEQFATEPIVPGGQAYSAIPPSDGDTADLGGTKPPTSQFAPGEDPYGPSATASGPIAPGPADPTGSGPVVTSPRKKRSTAKIVAFSLVGVLLLAVIVAVGSELYLRNKVTNCLEESFSGLTGVPTEVSLSRKPILLQGSGDIPFVQVDTDDSAGGVRLHMRADGISGTENSTDIRSLNGTGFIPYERIVELSKEQSSGAGTGTGTGAGGVGAVEQITGNAADGTFEVQAAFPVMVFQVPVSATIKPVLKDGRVDFEVVKASALVFGIPPDFAQQIVDQITTSSLGPFFDEVQVDSLKVTDTGLEFGVSGSDVQLTSEMTGSSSQGQSGGCSV</sequence>
<accession>A0A243QFW2</accession>